<dbReference type="GO" id="GO:0008360">
    <property type="term" value="P:regulation of cell shape"/>
    <property type="evidence" value="ECO:0007669"/>
    <property type="project" value="UniProtKB-UniRule"/>
</dbReference>
<dbReference type="Gene3D" id="2.40.440.10">
    <property type="entry name" value="L,D-transpeptidase catalytic domain-like"/>
    <property type="match status" value="1"/>
</dbReference>
<dbReference type="GO" id="GO:0016740">
    <property type="term" value="F:transferase activity"/>
    <property type="evidence" value="ECO:0007669"/>
    <property type="project" value="UniProtKB-KW"/>
</dbReference>
<evidence type="ECO:0000256" key="2">
    <source>
        <dbReference type="ARBA" id="ARBA00005992"/>
    </source>
</evidence>
<reference evidence="9" key="1">
    <citation type="submission" date="2021-01" db="EMBL/GenBank/DDBJ databases">
        <title>Modified the classification status of verrucomicrobia.</title>
        <authorList>
            <person name="Feng X."/>
        </authorList>
    </citation>
    <scope>NUCLEOTIDE SEQUENCE</scope>
    <source>
        <strain evidence="9">KCTC 12986</strain>
    </source>
</reference>
<dbReference type="GO" id="GO:0071972">
    <property type="term" value="F:peptidoglycan L,D-transpeptidase activity"/>
    <property type="evidence" value="ECO:0007669"/>
    <property type="project" value="TreeGrafter"/>
</dbReference>
<evidence type="ECO:0000313" key="10">
    <source>
        <dbReference type="Proteomes" id="UP000604083"/>
    </source>
</evidence>
<evidence type="ECO:0000313" key="9">
    <source>
        <dbReference type="EMBL" id="MBK1835150.1"/>
    </source>
</evidence>
<evidence type="ECO:0000256" key="1">
    <source>
        <dbReference type="ARBA" id="ARBA00004752"/>
    </source>
</evidence>
<dbReference type="GO" id="GO:0005576">
    <property type="term" value="C:extracellular region"/>
    <property type="evidence" value="ECO:0007669"/>
    <property type="project" value="TreeGrafter"/>
</dbReference>
<dbReference type="SUPFAM" id="SSF141523">
    <property type="entry name" value="L,D-transpeptidase catalytic domain-like"/>
    <property type="match status" value="1"/>
</dbReference>
<dbReference type="AlphaFoldDB" id="A0A934RQK4"/>
<organism evidence="9 10">
    <name type="scientific">Roseibacillus ishigakijimensis</name>
    <dbReference type="NCBI Taxonomy" id="454146"/>
    <lineage>
        <taxon>Bacteria</taxon>
        <taxon>Pseudomonadati</taxon>
        <taxon>Verrucomicrobiota</taxon>
        <taxon>Verrucomicrobiia</taxon>
        <taxon>Verrucomicrobiales</taxon>
        <taxon>Verrucomicrobiaceae</taxon>
        <taxon>Roseibacillus</taxon>
    </lineage>
</organism>
<name>A0A934RQK4_9BACT</name>
<dbReference type="PANTHER" id="PTHR30582:SF30">
    <property type="entry name" value="BLR4375 PROTEIN"/>
    <property type="match status" value="1"/>
</dbReference>
<keyword evidence="6 7" id="KW-0961">Cell wall biogenesis/degradation</keyword>
<feature type="active site" description="Nucleophile" evidence="7">
    <location>
        <position position="308"/>
    </location>
</feature>
<comment type="caution">
    <text evidence="9">The sequence shown here is derived from an EMBL/GenBank/DDBJ whole genome shotgun (WGS) entry which is preliminary data.</text>
</comment>
<dbReference type="GO" id="GO:0071555">
    <property type="term" value="P:cell wall organization"/>
    <property type="evidence" value="ECO:0007669"/>
    <property type="project" value="UniProtKB-UniRule"/>
</dbReference>
<dbReference type="EMBL" id="JAENIO010000042">
    <property type="protein sequence ID" value="MBK1835150.1"/>
    <property type="molecule type" value="Genomic_DNA"/>
</dbReference>
<evidence type="ECO:0000256" key="6">
    <source>
        <dbReference type="ARBA" id="ARBA00023316"/>
    </source>
</evidence>
<dbReference type="GO" id="GO:0018104">
    <property type="term" value="P:peptidoglycan-protein cross-linking"/>
    <property type="evidence" value="ECO:0007669"/>
    <property type="project" value="TreeGrafter"/>
</dbReference>
<keyword evidence="5 7" id="KW-0573">Peptidoglycan synthesis</keyword>
<dbReference type="InterPro" id="IPR005490">
    <property type="entry name" value="LD_TPept_cat_dom"/>
</dbReference>
<dbReference type="InterPro" id="IPR050979">
    <property type="entry name" value="LD-transpeptidase"/>
</dbReference>
<dbReference type="InterPro" id="IPR038063">
    <property type="entry name" value="Transpep_catalytic_dom"/>
</dbReference>
<protein>
    <submittedName>
        <fullName evidence="9">L,D-transpeptidase</fullName>
    </submittedName>
</protein>
<keyword evidence="10" id="KW-1185">Reference proteome</keyword>
<dbReference type="CDD" id="cd16913">
    <property type="entry name" value="YkuD_like"/>
    <property type="match status" value="1"/>
</dbReference>
<keyword evidence="4 7" id="KW-0133">Cell shape</keyword>
<dbReference type="RefSeq" id="WP_200392583.1">
    <property type="nucleotide sequence ID" value="NZ_JAENIO010000042.1"/>
</dbReference>
<sequence>MKFCLFPLLFLVQWLGATEATLGPERDAAVRLQIYLDENLFGPGFIDGKPGTFTQRAVASYNRAKGREEDDQLVQMEADEHVDSTYVTAIVPPSAKRFVNGSLSYKREEQARAKALSYRSYFEYMAERYHTSESVLYELNGKKKTWGVSPGRSLIVPNVEPFRIEEIQAGRMHTGEDSDLAQRKVIIDIAERQVQFYEAPQQLLVSNNEGAAEEEVPWRLIASFPTTPGQDRYIHRGTWRLKNTIEWPVWRYDKQMLEKGKRSDEALNIPGGPNNPVGVLWAGLSKSGIGIHGTDSPRTIGRARSSGCYRLANWDAIRIPQLVRPGATVIVR</sequence>
<keyword evidence="3" id="KW-0808">Transferase</keyword>
<accession>A0A934RQK4</accession>
<evidence type="ECO:0000256" key="5">
    <source>
        <dbReference type="ARBA" id="ARBA00022984"/>
    </source>
</evidence>
<proteinExistence type="inferred from homology"/>
<gene>
    <name evidence="9" type="ORF">JIN78_13860</name>
</gene>
<feature type="active site" description="Proton donor/acceptor" evidence="7">
    <location>
        <position position="292"/>
    </location>
</feature>
<comment type="similarity">
    <text evidence="2">Belongs to the YkuD family.</text>
</comment>
<evidence type="ECO:0000256" key="3">
    <source>
        <dbReference type="ARBA" id="ARBA00022679"/>
    </source>
</evidence>
<evidence type="ECO:0000259" key="8">
    <source>
        <dbReference type="PROSITE" id="PS52029"/>
    </source>
</evidence>
<dbReference type="Proteomes" id="UP000604083">
    <property type="component" value="Unassembled WGS sequence"/>
</dbReference>
<dbReference type="PROSITE" id="PS52029">
    <property type="entry name" value="LD_TPASE"/>
    <property type="match status" value="1"/>
</dbReference>
<evidence type="ECO:0000256" key="7">
    <source>
        <dbReference type="PROSITE-ProRule" id="PRU01373"/>
    </source>
</evidence>
<feature type="domain" description="L,D-TPase catalytic" evidence="8">
    <location>
        <begin position="192"/>
        <end position="332"/>
    </location>
</feature>
<evidence type="ECO:0000256" key="4">
    <source>
        <dbReference type="ARBA" id="ARBA00022960"/>
    </source>
</evidence>
<comment type="pathway">
    <text evidence="1 7">Cell wall biogenesis; peptidoglycan biosynthesis.</text>
</comment>
<dbReference type="PANTHER" id="PTHR30582">
    <property type="entry name" value="L,D-TRANSPEPTIDASE"/>
    <property type="match status" value="1"/>
</dbReference>
<dbReference type="Pfam" id="PF03734">
    <property type="entry name" value="YkuD"/>
    <property type="match status" value="1"/>
</dbReference>